<name>A0ABM7YGS6_9BURK</name>
<dbReference type="RefSeq" id="WP_251972020.1">
    <property type="nucleotide sequence ID" value="NZ_AP025730.1"/>
</dbReference>
<proteinExistence type="predicted"/>
<reference evidence="2" key="1">
    <citation type="submission" date="2022-04" db="EMBL/GenBank/DDBJ databases">
        <title>Whole genome sequence of Sphaerotilus sp. FB-5.</title>
        <authorList>
            <person name="Takeda M."/>
            <person name="Narihara S."/>
            <person name="Akimoto M."/>
            <person name="Akimoto R."/>
            <person name="Nishiyashiki S."/>
            <person name="Murakami T."/>
        </authorList>
    </citation>
    <scope>NUCLEOTIDE SEQUENCE</scope>
    <source>
        <strain evidence="2">FB-5</strain>
    </source>
</reference>
<dbReference type="EMBL" id="AP025730">
    <property type="protein sequence ID" value="BDI03763.1"/>
    <property type="molecule type" value="Genomic_DNA"/>
</dbReference>
<feature type="region of interest" description="Disordered" evidence="1">
    <location>
        <begin position="1"/>
        <end position="23"/>
    </location>
</feature>
<keyword evidence="3" id="KW-1185">Reference proteome</keyword>
<feature type="compositionally biased region" description="Pro residues" evidence="1">
    <location>
        <begin position="8"/>
        <end position="19"/>
    </location>
</feature>
<organism evidence="2 3">
    <name type="scientific">Sphaerotilus microaerophilus</name>
    <dbReference type="NCBI Taxonomy" id="2914710"/>
    <lineage>
        <taxon>Bacteria</taxon>
        <taxon>Pseudomonadati</taxon>
        <taxon>Pseudomonadota</taxon>
        <taxon>Betaproteobacteria</taxon>
        <taxon>Burkholderiales</taxon>
        <taxon>Sphaerotilaceae</taxon>
        <taxon>Sphaerotilus</taxon>
    </lineage>
</organism>
<evidence type="ECO:0000313" key="3">
    <source>
        <dbReference type="Proteomes" id="UP001057498"/>
    </source>
</evidence>
<gene>
    <name evidence="2" type="ORF">CATMQ487_07330</name>
</gene>
<protein>
    <submittedName>
        <fullName evidence="2">Uncharacterized protein</fullName>
    </submittedName>
</protein>
<accession>A0ABM7YGS6</accession>
<evidence type="ECO:0000256" key="1">
    <source>
        <dbReference type="SAM" id="MobiDB-lite"/>
    </source>
</evidence>
<evidence type="ECO:0000313" key="2">
    <source>
        <dbReference type="EMBL" id="BDI03763.1"/>
    </source>
</evidence>
<sequence>MPERPVAPLAPPPADPPGPAIGTTHRRRLRDVWRSAGWPCQDVIEAELIAAGLLERREDAAGRLSVRVSDAGMQVLAQTAERNRAARSAHEALVGQVATALARDGRIAWRGLAMRARVTDDTGQPRWQMAMPDVYSVRHTSVAAYLQPVVHEIKVRRADLLADLRRPAKRAAYLQMAGALYYVLAEGIAEAAEIPPECGVLVARRPALPLSRSPGPDADEADNAPMRLELLRPAPTRALPHEAGLPFAVWMALARATPVAQASDPQLWLGADAGRESDAA</sequence>
<dbReference type="Proteomes" id="UP001057498">
    <property type="component" value="Chromosome"/>
</dbReference>